<dbReference type="Proteomes" id="UP000689195">
    <property type="component" value="Unassembled WGS sequence"/>
</dbReference>
<dbReference type="GO" id="GO:0071108">
    <property type="term" value="P:protein K48-linked deubiquitination"/>
    <property type="evidence" value="ECO:0007669"/>
    <property type="project" value="TreeGrafter"/>
</dbReference>
<dbReference type="PANTHER" id="PTHR12931">
    <property type="entry name" value="UBIQUITIN THIOLESTERASE PROTEIN OTUB"/>
    <property type="match status" value="1"/>
</dbReference>
<proteinExistence type="predicted"/>
<dbReference type="GO" id="GO:0005634">
    <property type="term" value="C:nucleus"/>
    <property type="evidence" value="ECO:0007669"/>
    <property type="project" value="TreeGrafter"/>
</dbReference>
<dbReference type="GO" id="GO:0043130">
    <property type="term" value="F:ubiquitin binding"/>
    <property type="evidence" value="ECO:0007669"/>
    <property type="project" value="TreeGrafter"/>
</dbReference>
<dbReference type="Pfam" id="PF10275">
    <property type="entry name" value="Peptidase_C65"/>
    <property type="match status" value="1"/>
</dbReference>
<dbReference type="GO" id="GO:0004843">
    <property type="term" value="F:cysteine-type deubiquitinase activity"/>
    <property type="evidence" value="ECO:0007669"/>
    <property type="project" value="TreeGrafter"/>
</dbReference>
<dbReference type="AlphaFoldDB" id="A0A8S1YLY4"/>
<sequence>MIQIYTIIKIKNLQGQKLIKKQDSDGANGSHVTLEIQQQDENMPLLLKNPIQQNEDQKNPEKLQNNNFAQQDQQEKKENEKKENKKNEFKNKLESIEKQCKYFPMIEKIEDIKILLQNYETKYDEDLQKFQQNFEYLYANSQENQQKVREIIIKLYENTSQKRQVDGEFKYYVRQIQGKQELKKNYNLDFQHSVLLDKHCNAFREVRGDGNCFYTAFGYQFLQILLFHYSFDQFIQFIEKLKQIQLSMKIFVEDIDFKIDDKETEKLLLQDFLNRLIKLKYIKDINQRQQIFQKQYSTYEYESDEIDSCLYGLSTIFFRNYSDYIIENSEIKEAIFDKQNLLLWEMECNSNETVIAELARNLNIFVELIFFKDKGCNIRQYGNRENYKIILLIKPGHYNIGLLQKETQIDHLIQKYHTIHQELKDDNNYQQQIEESTSLQIIVRNLQDQFQKGKLPEIEVQQLKVGLK</sequence>
<protein>
    <submittedName>
        <fullName evidence="2">Uncharacterized protein</fullName>
    </submittedName>
</protein>
<name>A0A8S1YLY4_9CILI</name>
<dbReference type="EMBL" id="CAJJDO010000168">
    <property type="protein sequence ID" value="CAD8212422.1"/>
    <property type="molecule type" value="Genomic_DNA"/>
</dbReference>
<evidence type="ECO:0000313" key="2">
    <source>
        <dbReference type="EMBL" id="CAD8212422.1"/>
    </source>
</evidence>
<organism evidence="2 3">
    <name type="scientific">Paramecium pentaurelia</name>
    <dbReference type="NCBI Taxonomy" id="43138"/>
    <lineage>
        <taxon>Eukaryota</taxon>
        <taxon>Sar</taxon>
        <taxon>Alveolata</taxon>
        <taxon>Ciliophora</taxon>
        <taxon>Intramacronucleata</taxon>
        <taxon>Oligohymenophorea</taxon>
        <taxon>Peniculida</taxon>
        <taxon>Parameciidae</taxon>
        <taxon>Paramecium</taxon>
    </lineage>
</organism>
<dbReference type="FunFam" id="1.20.1300.20:FF:000006">
    <property type="entry name" value="Uncharacterized protein"/>
    <property type="match status" value="1"/>
</dbReference>
<keyword evidence="3" id="KW-1185">Reference proteome</keyword>
<evidence type="ECO:0000256" key="1">
    <source>
        <dbReference type="SAM" id="Coils"/>
    </source>
</evidence>
<dbReference type="CDD" id="cd22749">
    <property type="entry name" value="Otubain_C65"/>
    <property type="match status" value="1"/>
</dbReference>
<comment type="caution">
    <text evidence="2">The sequence shown here is derived from an EMBL/GenBank/DDBJ whole genome shotgun (WGS) entry which is preliminary data.</text>
</comment>
<gene>
    <name evidence="2" type="ORF">PPENT_87.1.T1680028</name>
</gene>
<feature type="coiled-coil region" evidence="1">
    <location>
        <begin position="65"/>
        <end position="129"/>
    </location>
</feature>
<accession>A0A8S1YLY4</accession>
<evidence type="ECO:0000313" key="3">
    <source>
        <dbReference type="Proteomes" id="UP000689195"/>
    </source>
</evidence>
<keyword evidence="1" id="KW-0175">Coiled coil</keyword>
<dbReference type="PANTHER" id="PTHR12931:SF15">
    <property type="entry name" value="UBIQUITIN THIOESTERASE OTUBAIN-LIKE"/>
    <property type="match status" value="1"/>
</dbReference>
<dbReference type="OrthoDB" id="18915at2759"/>
<dbReference type="InterPro" id="IPR019400">
    <property type="entry name" value="Peptidase_C65_otubain"/>
</dbReference>
<reference evidence="2" key="1">
    <citation type="submission" date="2021-01" db="EMBL/GenBank/DDBJ databases">
        <authorList>
            <consortium name="Genoscope - CEA"/>
            <person name="William W."/>
        </authorList>
    </citation>
    <scope>NUCLEOTIDE SEQUENCE</scope>
</reference>